<reference evidence="2 3" key="1">
    <citation type="submission" date="2017-07" db="EMBL/GenBank/DDBJ databases">
        <title>Isolation and whole genome analysis of endospore-forming bacteria from heroin.</title>
        <authorList>
            <person name="Kalinowski J."/>
            <person name="Ahrens B."/>
            <person name="Al-Dilaimi A."/>
            <person name="Winkler A."/>
            <person name="Wibberg D."/>
            <person name="Schleenbecker U."/>
            <person name="Ruckert C."/>
            <person name="Wolfel R."/>
            <person name="Grass G."/>
        </authorList>
    </citation>
    <scope>NUCLEOTIDE SEQUENCE [LARGE SCALE GENOMIC DNA]</scope>
    <source>
        <strain evidence="2 3">7539</strain>
    </source>
</reference>
<gene>
    <name evidence="2" type="ORF">CHH72_01575</name>
</gene>
<feature type="transmembrane region" description="Helical" evidence="1">
    <location>
        <begin position="56"/>
        <end position="75"/>
    </location>
</feature>
<dbReference type="AlphaFoldDB" id="A0A268P4K1"/>
<dbReference type="Proteomes" id="UP000216207">
    <property type="component" value="Unassembled WGS sequence"/>
</dbReference>
<dbReference type="EMBL" id="NPCC01000004">
    <property type="protein sequence ID" value="PAE90601.1"/>
    <property type="molecule type" value="Genomic_DNA"/>
</dbReference>
<feature type="transmembrane region" description="Helical" evidence="1">
    <location>
        <begin position="28"/>
        <end position="49"/>
    </location>
</feature>
<keyword evidence="1" id="KW-0812">Transmembrane</keyword>
<proteinExistence type="predicted"/>
<comment type="caution">
    <text evidence="2">The sequence shown here is derived from an EMBL/GenBank/DDBJ whole genome shotgun (WGS) entry which is preliminary data.</text>
</comment>
<keyword evidence="1" id="KW-1133">Transmembrane helix</keyword>
<accession>A0A268P4K1</accession>
<organism evidence="2 3">
    <name type="scientific">Shouchella clausii</name>
    <name type="common">Alkalihalobacillus clausii</name>
    <dbReference type="NCBI Taxonomy" id="79880"/>
    <lineage>
        <taxon>Bacteria</taxon>
        <taxon>Bacillati</taxon>
        <taxon>Bacillota</taxon>
        <taxon>Bacilli</taxon>
        <taxon>Bacillales</taxon>
        <taxon>Bacillaceae</taxon>
        <taxon>Shouchella</taxon>
    </lineage>
</organism>
<protein>
    <submittedName>
        <fullName evidence="2">Uncharacterized protein</fullName>
    </submittedName>
</protein>
<sequence>MLPYIISLLTAILLTSFAYFLGDFFLEQALAIWHPLFIGASVVVLGAVVEKLRSPMWLIIVTPFPVGMTLLFLFLRSTWPVWLLTYVLTLAFYIIIHMIASSLFRFHSLIPAWKLSKTA</sequence>
<name>A0A268P4K1_SHOCL</name>
<evidence type="ECO:0000313" key="2">
    <source>
        <dbReference type="EMBL" id="PAE90601.1"/>
    </source>
</evidence>
<feature type="transmembrane region" description="Helical" evidence="1">
    <location>
        <begin position="81"/>
        <end position="104"/>
    </location>
</feature>
<dbReference type="RefSeq" id="WP_011246632.1">
    <property type="nucleotide sequence ID" value="NZ_BOQQ01000005.1"/>
</dbReference>
<evidence type="ECO:0000313" key="3">
    <source>
        <dbReference type="Proteomes" id="UP000216207"/>
    </source>
</evidence>
<evidence type="ECO:0000256" key="1">
    <source>
        <dbReference type="SAM" id="Phobius"/>
    </source>
</evidence>
<keyword evidence="1" id="KW-0472">Membrane</keyword>